<comment type="cofactor">
    <cofactor evidence="1">
        <name>Mg(2+)</name>
        <dbReference type="ChEBI" id="CHEBI:18420"/>
    </cofactor>
</comment>
<dbReference type="SUPFAM" id="SSF48576">
    <property type="entry name" value="Terpenoid synthases"/>
    <property type="match status" value="1"/>
</dbReference>
<dbReference type="InterPro" id="IPR000092">
    <property type="entry name" value="Polyprenyl_synt"/>
</dbReference>
<dbReference type="PANTHER" id="PTHR12001:SF69">
    <property type="entry name" value="ALL TRANS-POLYPRENYL-DIPHOSPHATE SYNTHASE PDSS1"/>
    <property type="match status" value="1"/>
</dbReference>
<dbReference type="CDD" id="cd00685">
    <property type="entry name" value="Trans_IPPS_HT"/>
    <property type="match status" value="1"/>
</dbReference>
<organism evidence="7 8">
    <name type="scientific">Desulfuromonas versatilis</name>
    <dbReference type="NCBI Taxonomy" id="2802975"/>
    <lineage>
        <taxon>Bacteria</taxon>
        <taxon>Pseudomonadati</taxon>
        <taxon>Thermodesulfobacteriota</taxon>
        <taxon>Desulfuromonadia</taxon>
        <taxon>Desulfuromonadales</taxon>
        <taxon>Desulfuromonadaceae</taxon>
        <taxon>Desulfuromonas</taxon>
    </lineage>
</organism>
<dbReference type="EMBL" id="AP024355">
    <property type="protein sequence ID" value="BCR05720.1"/>
    <property type="molecule type" value="Genomic_DNA"/>
</dbReference>
<evidence type="ECO:0000313" key="8">
    <source>
        <dbReference type="Proteomes" id="UP001319827"/>
    </source>
</evidence>
<evidence type="ECO:0000256" key="4">
    <source>
        <dbReference type="ARBA" id="ARBA00022723"/>
    </source>
</evidence>
<dbReference type="InterPro" id="IPR008949">
    <property type="entry name" value="Isoprenoid_synthase_dom_sf"/>
</dbReference>
<evidence type="ECO:0000256" key="3">
    <source>
        <dbReference type="ARBA" id="ARBA00022679"/>
    </source>
</evidence>
<reference evidence="7 8" key="1">
    <citation type="journal article" date="2016" name="C (Basel)">
        <title>Selective Growth of and Electricity Production by Marine Exoelectrogenic Bacteria in Self-Aggregated Hydrogel of Microbially Reduced Graphene Oxide.</title>
        <authorList>
            <person name="Yoshida N."/>
            <person name="Goto Y."/>
            <person name="Miyata Y."/>
        </authorList>
    </citation>
    <scope>NUCLEOTIDE SEQUENCE [LARGE SCALE GENOMIC DNA]</scope>
    <source>
        <strain evidence="7 8">NIT-T3</strain>
    </source>
</reference>
<keyword evidence="8" id="KW-1185">Reference proteome</keyword>
<evidence type="ECO:0000256" key="2">
    <source>
        <dbReference type="ARBA" id="ARBA00006706"/>
    </source>
</evidence>
<evidence type="ECO:0000256" key="1">
    <source>
        <dbReference type="ARBA" id="ARBA00001946"/>
    </source>
</evidence>
<dbReference type="SFLD" id="SFLDS00005">
    <property type="entry name" value="Isoprenoid_Synthase_Type_I"/>
    <property type="match status" value="1"/>
</dbReference>
<reference evidence="7 8" key="2">
    <citation type="journal article" date="2021" name="Int. J. Syst. Evol. Microbiol.">
        <title>Isolation and Polyphasic Characterization of Desulfuromonas versatilis sp. Nov., an Electrogenic Bacteria Capable of Versatile Metabolism Isolated from a Graphene Oxide-Reducing Enrichment Culture.</title>
        <authorList>
            <person name="Xie L."/>
            <person name="Yoshida N."/>
            <person name="Ishii S."/>
            <person name="Meng L."/>
        </authorList>
    </citation>
    <scope>NUCLEOTIDE SEQUENCE [LARGE SCALE GENOMIC DNA]</scope>
    <source>
        <strain evidence="7 8">NIT-T3</strain>
    </source>
</reference>
<keyword evidence="4" id="KW-0479">Metal-binding</keyword>
<name>A0ABN6E044_9BACT</name>
<sequence length="333" mass="36705">MKFSDEDGRYPMQNALSLLQDDLAKVETQFKKDLDSEVVLIRKVGEYVLASGGKRVRPMLLLLCARLSGYRGDYHIGLASVVEFIHTATLLHDDVVDNAVLRRGNASANSVWGNEASVLVGDYLFAKSFSIMVGGGSLAVLKALSEATTMMAEGEVLQLISTCDLDMDEERYMTVVRTKTAVLMAAACQCGGILGEVSGAQQQNLREFGMDLGIAFQFMDDALDYVADQSEFGKAKGHDLEEGKMTLPLIHALRQCTMTEREAVAEIVELEELTDEALATVISLIERYDGIEYTRRRALELVERAKGHLSGFPDGAEKRALFEIADYVVSRRK</sequence>
<dbReference type="PROSITE" id="PS00723">
    <property type="entry name" value="POLYPRENYL_SYNTHASE_1"/>
    <property type="match status" value="1"/>
</dbReference>
<keyword evidence="5" id="KW-0460">Magnesium</keyword>
<evidence type="ECO:0000256" key="5">
    <source>
        <dbReference type="ARBA" id="ARBA00022842"/>
    </source>
</evidence>
<evidence type="ECO:0000313" key="7">
    <source>
        <dbReference type="EMBL" id="BCR05720.1"/>
    </source>
</evidence>
<accession>A0ABN6E044</accession>
<comment type="similarity">
    <text evidence="2 6">Belongs to the FPP/GGPP synthase family.</text>
</comment>
<dbReference type="Proteomes" id="UP001319827">
    <property type="component" value="Chromosome"/>
</dbReference>
<dbReference type="Pfam" id="PF00348">
    <property type="entry name" value="polyprenyl_synt"/>
    <property type="match status" value="1"/>
</dbReference>
<evidence type="ECO:0000256" key="6">
    <source>
        <dbReference type="RuleBase" id="RU004466"/>
    </source>
</evidence>
<proteinExistence type="inferred from homology"/>
<gene>
    <name evidence="7" type="primary">ispB</name>
    <name evidence="7" type="ORF">DESUT3_27890</name>
</gene>
<protein>
    <submittedName>
        <fullName evidence="7">Octaprenyl diphosphate synthase</fullName>
    </submittedName>
</protein>
<dbReference type="Gene3D" id="1.10.600.10">
    <property type="entry name" value="Farnesyl Diphosphate Synthase"/>
    <property type="match status" value="1"/>
</dbReference>
<dbReference type="InterPro" id="IPR033749">
    <property type="entry name" value="Polyprenyl_synt_CS"/>
</dbReference>
<keyword evidence="3 6" id="KW-0808">Transferase</keyword>
<dbReference type="PANTHER" id="PTHR12001">
    <property type="entry name" value="GERANYLGERANYL PYROPHOSPHATE SYNTHASE"/>
    <property type="match status" value="1"/>
</dbReference>